<dbReference type="Gene3D" id="1.10.30.50">
    <property type="match status" value="1"/>
</dbReference>
<comment type="caution">
    <text evidence="3">The sequence shown here is derived from an EMBL/GenBank/DDBJ whole genome shotgun (WGS) entry which is preliminary data.</text>
</comment>
<dbReference type="PANTHER" id="PTHR33877:SF1">
    <property type="entry name" value="TYPE IV METHYL-DIRECTED RESTRICTION ENZYME ECOKMCRA"/>
    <property type="match status" value="1"/>
</dbReference>
<feature type="coiled-coil region" evidence="1">
    <location>
        <begin position="27"/>
        <end position="71"/>
    </location>
</feature>
<dbReference type="InterPro" id="IPR052892">
    <property type="entry name" value="NA-targeting_endonuclease"/>
</dbReference>
<dbReference type="Proteomes" id="UP000198263">
    <property type="component" value="Unassembled WGS sequence"/>
</dbReference>
<dbReference type="EMBL" id="FCNV02000027">
    <property type="protein sequence ID" value="SAL52453.1"/>
    <property type="molecule type" value="Genomic_DNA"/>
</dbReference>
<keyword evidence="4" id="KW-1185">Reference proteome</keyword>
<dbReference type="SMART" id="SM00507">
    <property type="entry name" value="HNHc"/>
    <property type="match status" value="1"/>
</dbReference>
<dbReference type="GO" id="GO:0004519">
    <property type="term" value="F:endonuclease activity"/>
    <property type="evidence" value="ECO:0007669"/>
    <property type="project" value="UniProtKB-KW"/>
</dbReference>
<keyword evidence="3" id="KW-0540">Nuclease</keyword>
<dbReference type="InterPro" id="IPR002711">
    <property type="entry name" value="HNH"/>
</dbReference>
<protein>
    <submittedName>
        <fullName evidence="3">HNH endonuclease</fullName>
    </submittedName>
</protein>
<dbReference type="AlphaFoldDB" id="A0A658R5F0"/>
<name>A0A658R5F0_9BURK</name>
<dbReference type="Pfam" id="PF01844">
    <property type="entry name" value="HNH"/>
    <property type="match status" value="1"/>
</dbReference>
<accession>A0A658R5F0</accession>
<dbReference type="PANTHER" id="PTHR33877">
    <property type="entry name" value="SLL1193 PROTEIN"/>
    <property type="match status" value="1"/>
</dbReference>
<feature type="coiled-coil region" evidence="1">
    <location>
        <begin position="198"/>
        <end position="240"/>
    </location>
</feature>
<evidence type="ECO:0000256" key="1">
    <source>
        <dbReference type="SAM" id="Coils"/>
    </source>
</evidence>
<keyword evidence="3" id="KW-0255">Endonuclease</keyword>
<evidence type="ECO:0000259" key="2">
    <source>
        <dbReference type="SMART" id="SM00507"/>
    </source>
</evidence>
<dbReference type="GO" id="GO:0003676">
    <property type="term" value="F:nucleic acid binding"/>
    <property type="evidence" value="ECO:0007669"/>
    <property type="project" value="InterPro"/>
</dbReference>
<dbReference type="RefSeq" id="WP_087129140.1">
    <property type="nucleotide sequence ID" value="NZ_FCNV02000027.1"/>
</dbReference>
<keyword evidence="3" id="KW-0378">Hydrolase</keyword>
<evidence type="ECO:0000313" key="3">
    <source>
        <dbReference type="EMBL" id="SAL52453.1"/>
    </source>
</evidence>
<dbReference type="OrthoDB" id="5292295at2"/>
<sequence length="319" mass="36677">MRYYGARGSKKVTPRLKSFDNLTHADLNKIRKRIAEYEKELSIYRAANDDAEKENKKIAEENRAMQAKRDAFEASNIKPRLEKLTKIRQLIYECRVGVLQGVFGSYIEISEDLSLPGDRYGSTASGKYDAKLTPPLIQEFKKIKAGLDPDVIKLSQFKENRSFTYLSTPKAYCVLTIAGHKMELHYAEVNFGDLECKLAEHKLKIEIQKKKEQELRARAANNEKERRQQAQAIRKRFQKQFSILPNCPYCFEALTITDAHLDHIYPVSKGGTSREANLVLVCAQCNLAKKNMVLRQFLIQKKYSSEMVYARLELLGKDV</sequence>
<proteinExistence type="predicted"/>
<dbReference type="GO" id="GO:0008270">
    <property type="term" value="F:zinc ion binding"/>
    <property type="evidence" value="ECO:0007669"/>
    <property type="project" value="InterPro"/>
</dbReference>
<evidence type="ECO:0000313" key="4">
    <source>
        <dbReference type="Proteomes" id="UP000198263"/>
    </source>
</evidence>
<gene>
    <name evidence="3" type="ORF">AWB72_05588</name>
</gene>
<organism evidence="3 4">
    <name type="scientific">Caballeronia concitans</name>
    <dbReference type="NCBI Taxonomy" id="1777133"/>
    <lineage>
        <taxon>Bacteria</taxon>
        <taxon>Pseudomonadati</taxon>
        <taxon>Pseudomonadota</taxon>
        <taxon>Betaproteobacteria</taxon>
        <taxon>Burkholderiales</taxon>
        <taxon>Burkholderiaceae</taxon>
        <taxon>Caballeronia</taxon>
    </lineage>
</organism>
<dbReference type="CDD" id="cd00085">
    <property type="entry name" value="HNHc"/>
    <property type="match status" value="1"/>
</dbReference>
<dbReference type="InterPro" id="IPR003615">
    <property type="entry name" value="HNH_nuc"/>
</dbReference>
<reference evidence="3 4" key="1">
    <citation type="submission" date="2016-01" db="EMBL/GenBank/DDBJ databases">
        <authorList>
            <person name="Peeters C."/>
        </authorList>
    </citation>
    <scope>NUCLEOTIDE SEQUENCE [LARGE SCALE GENOMIC DNA]</scope>
    <source>
        <strain evidence="3">LMG 29315</strain>
    </source>
</reference>
<feature type="domain" description="HNH nuclease" evidence="2">
    <location>
        <begin position="237"/>
        <end position="287"/>
    </location>
</feature>
<keyword evidence="1" id="KW-0175">Coiled coil</keyword>